<dbReference type="SUPFAM" id="SSF50630">
    <property type="entry name" value="Acid proteases"/>
    <property type="match status" value="1"/>
</dbReference>
<keyword evidence="5 10" id="KW-0378">Hydrolase</keyword>
<dbReference type="VEuPathDB" id="FungiDB:PHYBLDRAFT_70356"/>
<dbReference type="Gene3D" id="2.40.70.10">
    <property type="entry name" value="Acid Proteases"/>
    <property type="match status" value="2"/>
</dbReference>
<comment type="similarity">
    <text evidence="1 10">Belongs to the peptidase A1 family.</text>
</comment>
<evidence type="ECO:0000256" key="7">
    <source>
        <dbReference type="ARBA" id="ARBA00023157"/>
    </source>
</evidence>
<feature type="active site" evidence="8">
    <location>
        <position position="96"/>
    </location>
</feature>
<name>A0A162ZID0_PHYB8</name>
<dbReference type="Pfam" id="PF00026">
    <property type="entry name" value="Asp"/>
    <property type="match status" value="1"/>
</dbReference>
<feature type="signal peptide" evidence="11">
    <location>
        <begin position="1"/>
        <end position="26"/>
    </location>
</feature>
<dbReference type="FunFam" id="2.40.70.10:FF:000008">
    <property type="entry name" value="Cathepsin D"/>
    <property type="match status" value="1"/>
</dbReference>
<dbReference type="CDD" id="cd05471">
    <property type="entry name" value="pepsin_like"/>
    <property type="match status" value="1"/>
</dbReference>
<feature type="active site" evidence="8">
    <location>
        <position position="323"/>
    </location>
</feature>
<keyword evidence="14" id="KW-1185">Reference proteome</keyword>
<gene>
    <name evidence="13" type="ORF">PHYBLDRAFT_70356</name>
</gene>
<keyword evidence="4 10" id="KW-0064">Aspartyl protease</keyword>
<evidence type="ECO:0000256" key="5">
    <source>
        <dbReference type="ARBA" id="ARBA00022801"/>
    </source>
</evidence>
<keyword evidence="2 10" id="KW-0645">Protease</keyword>
<evidence type="ECO:0000256" key="11">
    <source>
        <dbReference type="SAM" id="SignalP"/>
    </source>
</evidence>
<evidence type="ECO:0000256" key="8">
    <source>
        <dbReference type="PIRSR" id="PIRSR601461-1"/>
    </source>
</evidence>
<evidence type="ECO:0000313" key="14">
    <source>
        <dbReference type="Proteomes" id="UP000077315"/>
    </source>
</evidence>
<dbReference type="GO" id="GO:0006508">
    <property type="term" value="P:proteolysis"/>
    <property type="evidence" value="ECO:0007669"/>
    <property type="project" value="UniProtKB-KW"/>
</dbReference>
<evidence type="ECO:0000256" key="4">
    <source>
        <dbReference type="ARBA" id="ARBA00022750"/>
    </source>
</evidence>
<dbReference type="Proteomes" id="UP000077315">
    <property type="component" value="Unassembled WGS sequence"/>
</dbReference>
<dbReference type="GeneID" id="29003169"/>
<keyword evidence="6" id="KW-0865">Zymogen</keyword>
<organism evidence="13 14">
    <name type="scientific">Phycomyces blakesleeanus (strain ATCC 8743b / DSM 1359 / FGSC 10004 / NBRC 33097 / NRRL 1555)</name>
    <dbReference type="NCBI Taxonomy" id="763407"/>
    <lineage>
        <taxon>Eukaryota</taxon>
        <taxon>Fungi</taxon>
        <taxon>Fungi incertae sedis</taxon>
        <taxon>Mucoromycota</taxon>
        <taxon>Mucoromycotina</taxon>
        <taxon>Mucoromycetes</taxon>
        <taxon>Mucorales</taxon>
        <taxon>Phycomycetaceae</taxon>
        <taxon>Phycomyces</taxon>
    </lineage>
</organism>
<dbReference type="InterPro" id="IPR001461">
    <property type="entry name" value="Aspartic_peptidase_A1"/>
</dbReference>
<proteinExistence type="inferred from homology"/>
<evidence type="ECO:0000256" key="1">
    <source>
        <dbReference type="ARBA" id="ARBA00007447"/>
    </source>
</evidence>
<dbReference type="EMBL" id="KV441026">
    <property type="protein sequence ID" value="OAD67001.1"/>
    <property type="molecule type" value="Genomic_DNA"/>
</dbReference>
<evidence type="ECO:0000256" key="6">
    <source>
        <dbReference type="ARBA" id="ARBA00023145"/>
    </source>
</evidence>
<keyword evidence="3 11" id="KW-0732">Signal</keyword>
<dbReference type="InParanoid" id="A0A162ZID0"/>
<dbReference type="OrthoDB" id="771136at2759"/>
<keyword evidence="7 9" id="KW-1015">Disulfide bond</keyword>
<dbReference type="InterPro" id="IPR034164">
    <property type="entry name" value="Pepsin-like_dom"/>
</dbReference>
<dbReference type="GO" id="GO:0004190">
    <property type="term" value="F:aspartic-type endopeptidase activity"/>
    <property type="evidence" value="ECO:0007669"/>
    <property type="project" value="UniProtKB-KW"/>
</dbReference>
<feature type="chain" id="PRO_5007841264" evidence="11">
    <location>
        <begin position="27"/>
        <end position="522"/>
    </location>
</feature>
<feature type="disulfide bond" evidence="9">
    <location>
        <begin position="109"/>
        <end position="114"/>
    </location>
</feature>
<dbReference type="InterPro" id="IPR021109">
    <property type="entry name" value="Peptidase_aspartic_dom_sf"/>
</dbReference>
<evidence type="ECO:0000256" key="3">
    <source>
        <dbReference type="ARBA" id="ARBA00022729"/>
    </source>
</evidence>
<evidence type="ECO:0000256" key="10">
    <source>
        <dbReference type="RuleBase" id="RU000454"/>
    </source>
</evidence>
<sequence length="522" mass="57121">MQSQFNLKSKILCLFGIILFIQASDASQSRILRFPIEKQPSSTYSSSSSSSSSVHISGSTKSLLKRDSAFLFNDGSEYIIKVSIGTPPQNFTVALDTGSSDLWIPSVDCAKEECNLSRFNPEKSSSFVDTNYPFQINYGLGSAQGYYAKDTVQIGDVVVEGQQFGLASTTKDIITNGGTGSKHPPASLNVYPNGILGLGYPGLTSASGTGLGSYDPFVFNLYKQDLIDEPVFSIFMSHLERSGWTGELLLGGVDHTRHKGELVYVPVSYMETRKTRPEDLLKYWMVTGQSFGVLDYQMNRGSEESGEVILDYDLGKPRNVIIDTGTTMTYVDASLAEKLVDAAVGSGNWSYDADIEMYRVECGVYRLDRAVEIRLSQRAMKLTSTPVVVSVPVRELVIPLGGLKRERARECVFGIAPWIPAKDKQTNNLSGSEMILVGDSILRATYLVFDMGKNQIGFAQAVGTSGSVTGPVLDATLDKEPFGDQSYISSGTSLNNQKNSRTSEFIIYIFVAYFSLFSLFSL</sequence>
<evidence type="ECO:0000259" key="12">
    <source>
        <dbReference type="PROSITE" id="PS51767"/>
    </source>
</evidence>
<reference evidence="14" key="1">
    <citation type="submission" date="2015-06" db="EMBL/GenBank/DDBJ databases">
        <title>Expansion of signal transduction pathways in fungi by whole-genome duplication.</title>
        <authorList>
            <consortium name="DOE Joint Genome Institute"/>
            <person name="Corrochano L.M."/>
            <person name="Kuo A."/>
            <person name="Marcet-Houben M."/>
            <person name="Polaino S."/>
            <person name="Salamov A."/>
            <person name="Villalobos J.M."/>
            <person name="Alvarez M.I."/>
            <person name="Avalos J."/>
            <person name="Benito E.P."/>
            <person name="Benoit I."/>
            <person name="Burger G."/>
            <person name="Camino L.P."/>
            <person name="Canovas D."/>
            <person name="Cerda-Olmedo E."/>
            <person name="Cheng J.-F."/>
            <person name="Dominguez A."/>
            <person name="Elias M."/>
            <person name="Eslava A.P."/>
            <person name="Glaser F."/>
            <person name="Grimwood J."/>
            <person name="Gutierrez G."/>
            <person name="Heitman J."/>
            <person name="Henrissat B."/>
            <person name="Iturriaga E.A."/>
            <person name="Lang B.F."/>
            <person name="Lavin J.L."/>
            <person name="Lee S."/>
            <person name="Li W."/>
            <person name="Lindquist E."/>
            <person name="Lopez-Garcia S."/>
            <person name="Luque E.M."/>
            <person name="Marcos A.T."/>
            <person name="Martin J."/>
            <person name="McCluskey K."/>
            <person name="Medina H.R."/>
            <person name="Miralles-Duran A."/>
            <person name="Miyazaki A."/>
            <person name="Munoz-Torres E."/>
            <person name="Oguiza J.A."/>
            <person name="Ohm R."/>
            <person name="Olmedo M."/>
            <person name="Orejas M."/>
            <person name="Ortiz-Castellanos L."/>
            <person name="Pisabarro A.G."/>
            <person name="Rodriguez-Romero J."/>
            <person name="Ruiz-Herrera J."/>
            <person name="Ruiz-Vazquez R."/>
            <person name="Sanz C."/>
            <person name="Schackwitz W."/>
            <person name="Schmutz J."/>
            <person name="Shahriari M."/>
            <person name="Shelest E."/>
            <person name="Silva-Franco F."/>
            <person name="Soanes D."/>
            <person name="Syed K."/>
            <person name="Tagua V.G."/>
            <person name="Talbot N.J."/>
            <person name="Thon M."/>
            <person name="De vries R.P."/>
            <person name="Wiebenga A."/>
            <person name="Yadav J.S."/>
            <person name="Braun E.L."/>
            <person name="Baker S."/>
            <person name="Garre V."/>
            <person name="Horwitz B."/>
            <person name="Torres-Martinez S."/>
            <person name="Idnurm A."/>
            <person name="Herrera-Estrella A."/>
            <person name="Gabaldon T."/>
            <person name="Grigoriev I.V."/>
        </authorList>
    </citation>
    <scope>NUCLEOTIDE SEQUENCE [LARGE SCALE GENOMIC DNA]</scope>
    <source>
        <strain evidence="14">NRRL 1555(-)</strain>
    </source>
</reference>
<dbReference type="RefSeq" id="XP_018285041.1">
    <property type="nucleotide sequence ID" value="XM_018442263.1"/>
</dbReference>
<feature type="domain" description="Peptidase A1" evidence="12">
    <location>
        <begin position="78"/>
        <end position="459"/>
    </location>
</feature>
<dbReference type="InterPro" id="IPR001969">
    <property type="entry name" value="Aspartic_peptidase_AS"/>
</dbReference>
<dbReference type="STRING" id="763407.A0A162ZID0"/>
<dbReference type="PANTHER" id="PTHR47966">
    <property type="entry name" value="BETA-SITE APP-CLEAVING ENZYME, ISOFORM A-RELATED"/>
    <property type="match status" value="1"/>
</dbReference>
<dbReference type="PANTHER" id="PTHR47966:SF51">
    <property type="entry name" value="BETA-SITE APP-CLEAVING ENZYME, ISOFORM A-RELATED"/>
    <property type="match status" value="1"/>
</dbReference>
<dbReference type="PROSITE" id="PS00141">
    <property type="entry name" value="ASP_PROTEASE"/>
    <property type="match status" value="2"/>
</dbReference>
<protein>
    <submittedName>
        <fullName evidence="13">Secreted aspartyl protease</fullName>
    </submittedName>
</protein>
<dbReference type="PRINTS" id="PR00792">
    <property type="entry name" value="PEPSIN"/>
</dbReference>
<evidence type="ECO:0000256" key="2">
    <source>
        <dbReference type="ARBA" id="ARBA00022670"/>
    </source>
</evidence>
<evidence type="ECO:0000313" key="13">
    <source>
        <dbReference type="EMBL" id="OAD67001.1"/>
    </source>
</evidence>
<dbReference type="PROSITE" id="PS51767">
    <property type="entry name" value="PEPTIDASE_A1"/>
    <property type="match status" value="1"/>
</dbReference>
<dbReference type="AlphaFoldDB" id="A0A162ZID0"/>
<dbReference type="InterPro" id="IPR033121">
    <property type="entry name" value="PEPTIDASE_A1"/>
</dbReference>
<accession>A0A162ZID0</accession>
<evidence type="ECO:0000256" key="9">
    <source>
        <dbReference type="PIRSR" id="PIRSR601461-2"/>
    </source>
</evidence>